<proteinExistence type="predicted"/>
<organism evidence="1 2">
    <name type="scientific">Colletotrichum chrysophilum</name>
    <dbReference type="NCBI Taxonomy" id="1836956"/>
    <lineage>
        <taxon>Eukaryota</taxon>
        <taxon>Fungi</taxon>
        <taxon>Dikarya</taxon>
        <taxon>Ascomycota</taxon>
        <taxon>Pezizomycotina</taxon>
        <taxon>Sordariomycetes</taxon>
        <taxon>Hypocreomycetidae</taxon>
        <taxon>Glomerellales</taxon>
        <taxon>Glomerellaceae</taxon>
        <taxon>Colletotrichum</taxon>
        <taxon>Colletotrichum gloeosporioides species complex</taxon>
    </lineage>
</organism>
<accession>A0AAD9ENW8</accession>
<dbReference type="AlphaFoldDB" id="A0AAD9ENW8"/>
<reference evidence="1" key="1">
    <citation type="submission" date="2023-01" db="EMBL/GenBank/DDBJ databases">
        <title>Colletotrichum chrysophilum M932 genome sequence.</title>
        <authorList>
            <person name="Baroncelli R."/>
        </authorList>
    </citation>
    <scope>NUCLEOTIDE SEQUENCE</scope>
    <source>
        <strain evidence="1">M932</strain>
    </source>
</reference>
<protein>
    <submittedName>
        <fullName evidence="1">Uncharacterized protein</fullName>
    </submittedName>
</protein>
<evidence type="ECO:0000313" key="2">
    <source>
        <dbReference type="Proteomes" id="UP001243330"/>
    </source>
</evidence>
<name>A0AAD9ENW8_9PEZI</name>
<sequence>MKAIAAMIATTICKPRMHGRGNIAAKVDRDNRPSHTCNGASRRASGSAYCFPLIETLMRLGRRFA</sequence>
<gene>
    <name evidence="1" type="ORF">CCHR01_01819</name>
</gene>
<dbReference type="Proteomes" id="UP001243330">
    <property type="component" value="Unassembled WGS sequence"/>
</dbReference>
<comment type="caution">
    <text evidence="1">The sequence shown here is derived from an EMBL/GenBank/DDBJ whole genome shotgun (WGS) entry which is preliminary data.</text>
</comment>
<keyword evidence="2" id="KW-1185">Reference proteome</keyword>
<evidence type="ECO:0000313" key="1">
    <source>
        <dbReference type="EMBL" id="KAK1855495.1"/>
    </source>
</evidence>
<dbReference type="EMBL" id="JAQOWY010000020">
    <property type="protein sequence ID" value="KAK1855495.1"/>
    <property type="molecule type" value="Genomic_DNA"/>
</dbReference>